<dbReference type="InterPro" id="IPR036390">
    <property type="entry name" value="WH_DNA-bd_sf"/>
</dbReference>
<dbReference type="Pfam" id="PF07729">
    <property type="entry name" value="FCD"/>
    <property type="match status" value="1"/>
</dbReference>
<dbReference type="Proteomes" id="UP001185863">
    <property type="component" value="Unassembled WGS sequence"/>
</dbReference>
<gene>
    <name evidence="5" type="ORF">R4315_05085</name>
</gene>
<dbReference type="RefSeq" id="WP_317745663.1">
    <property type="nucleotide sequence ID" value="NZ_JAWLUP010000006.1"/>
</dbReference>
<dbReference type="InterPro" id="IPR008920">
    <property type="entry name" value="TF_FadR/GntR_C"/>
</dbReference>
<dbReference type="Gene3D" id="1.10.10.10">
    <property type="entry name" value="Winged helix-like DNA-binding domain superfamily/Winged helix DNA-binding domain"/>
    <property type="match status" value="1"/>
</dbReference>
<dbReference type="SUPFAM" id="SSF48008">
    <property type="entry name" value="GntR ligand-binding domain-like"/>
    <property type="match status" value="1"/>
</dbReference>
<dbReference type="PROSITE" id="PS50949">
    <property type="entry name" value="HTH_GNTR"/>
    <property type="match status" value="1"/>
</dbReference>
<dbReference type="SMART" id="SM00895">
    <property type="entry name" value="FCD"/>
    <property type="match status" value="1"/>
</dbReference>
<dbReference type="InterPro" id="IPR036388">
    <property type="entry name" value="WH-like_DNA-bd_sf"/>
</dbReference>
<keyword evidence="3" id="KW-0804">Transcription</keyword>
<keyword evidence="1" id="KW-0805">Transcription regulation</keyword>
<evidence type="ECO:0000256" key="1">
    <source>
        <dbReference type="ARBA" id="ARBA00023015"/>
    </source>
</evidence>
<dbReference type="PANTHER" id="PTHR43537">
    <property type="entry name" value="TRANSCRIPTIONAL REGULATOR, GNTR FAMILY"/>
    <property type="match status" value="1"/>
</dbReference>
<dbReference type="InterPro" id="IPR011711">
    <property type="entry name" value="GntR_C"/>
</dbReference>
<name>A0AAE5A4U7_9NOCA</name>
<dbReference type="Gene3D" id="1.20.120.530">
    <property type="entry name" value="GntR ligand-binding domain-like"/>
    <property type="match status" value="1"/>
</dbReference>
<evidence type="ECO:0000256" key="2">
    <source>
        <dbReference type="ARBA" id="ARBA00023125"/>
    </source>
</evidence>
<dbReference type="Pfam" id="PF00392">
    <property type="entry name" value="GntR"/>
    <property type="match status" value="1"/>
</dbReference>
<dbReference type="InterPro" id="IPR000524">
    <property type="entry name" value="Tscrpt_reg_HTH_GntR"/>
</dbReference>
<evidence type="ECO:0000256" key="3">
    <source>
        <dbReference type="ARBA" id="ARBA00023163"/>
    </source>
</evidence>
<evidence type="ECO:0000259" key="4">
    <source>
        <dbReference type="PROSITE" id="PS50949"/>
    </source>
</evidence>
<dbReference type="PANTHER" id="PTHR43537:SF45">
    <property type="entry name" value="GNTR FAMILY REGULATORY PROTEIN"/>
    <property type="match status" value="1"/>
</dbReference>
<evidence type="ECO:0000313" key="6">
    <source>
        <dbReference type="Proteomes" id="UP001185863"/>
    </source>
</evidence>
<accession>A0AAE5A4U7</accession>
<dbReference type="GO" id="GO:0003700">
    <property type="term" value="F:DNA-binding transcription factor activity"/>
    <property type="evidence" value="ECO:0007669"/>
    <property type="project" value="InterPro"/>
</dbReference>
<protein>
    <submittedName>
        <fullName evidence="5">GntR family transcriptional regulator</fullName>
    </submittedName>
</protein>
<feature type="domain" description="HTH gntR-type" evidence="4">
    <location>
        <begin position="7"/>
        <end position="74"/>
    </location>
</feature>
<comment type="caution">
    <text evidence="5">The sequence shown here is derived from an EMBL/GenBank/DDBJ whole genome shotgun (WGS) entry which is preliminary data.</text>
</comment>
<dbReference type="CDD" id="cd07377">
    <property type="entry name" value="WHTH_GntR"/>
    <property type="match status" value="1"/>
</dbReference>
<dbReference type="GO" id="GO:0003677">
    <property type="term" value="F:DNA binding"/>
    <property type="evidence" value="ECO:0007669"/>
    <property type="project" value="UniProtKB-KW"/>
</dbReference>
<dbReference type="AlphaFoldDB" id="A0AAE5A4U7"/>
<dbReference type="SUPFAM" id="SSF46785">
    <property type="entry name" value="Winged helix' DNA-binding domain"/>
    <property type="match status" value="1"/>
</dbReference>
<sequence length="230" mass="24751">MSFAPPPTRAAAVLDQLRAEIVGGVLAPGEILKDAELAARLGVSITPVREAIAELAREGLVEVSPNRWRRVASMTLEQAVATIDVQFVLFGGAVERAVPRFTDEDIEQLEASVAEMRRAIGDGEPASTARAVAQFFDLTITRAGNAELSGVWNLVFGRGRRFMGLTATSNLWQLWLDGFTEVFAAVQNRDADLAGQRVREMATTIRETTLGPDAHGYILGAPSSNPPNGH</sequence>
<dbReference type="SMART" id="SM00345">
    <property type="entry name" value="HTH_GNTR"/>
    <property type="match status" value="1"/>
</dbReference>
<organism evidence="5 6">
    <name type="scientific">Rhodococcus oxybenzonivorans</name>
    <dbReference type="NCBI Taxonomy" id="1990687"/>
    <lineage>
        <taxon>Bacteria</taxon>
        <taxon>Bacillati</taxon>
        <taxon>Actinomycetota</taxon>
        <taxon>Actinomycetes</taxon>
        <taxon>Mycobacteriales</taxon>
        <taxon>Nocardiaceae</taxon>
        <taxon>Rhodococcus</taxon>
    </lineage>
</organism>
<evidence type="ECO:0000313" key="5">
    <source>
        <dbReference type="EMBL" id="MDV7263932.1"/>
    </source>
</evidence>
<dbReference type="EMBL" id="JAWLUP010000006">
    <property type="protein sequence ID" value="MDV7263932.1"/>
    <property type="molecule type" value="Genomic_DNA"/>
</dbReference>
<proteinExistence type="predicted"/>
<keyword evidence="2" id="KW-0238">DNA-binding</keyword>
<reference evidence="5" key="1">
    <citation type="submission" date="2023-10" db="EMBL/GenBank/DDBJ databases">
        <title>Development of a sustainable strategy for remediation of hydrocarbon-contaminated territories based on the waste exchange concept.</title>
        <authorList>
            <person name="Krivoruchko A."/>
        </authorList>
    </citation>
    <scope>NUCLEOTIDE SEQUENCE</scope>
    <source>
        <strain evidence="5">IEGM 68</strain>
    </source>
</reference>